<accession>A0A5S5CWD7</accession>
<dbReference type="AlphaFoldDB" id="A0A5S5CWD7"/>
<keyword evidence="4" id="KW-1185">Reference proteome</keyword>
<protein>
    <submittedName>
        <fullName evidence="3">Uncharacterized protein</fullName>
    </submittedName>
</protein>
<evidence type="ECO:0000256" key="2">
    <source>
        <dbReference type="SAM" id="Phobius"/>
    </source>
</evidence>
<feature type="transmembrane region" description="Helical" evidence="2">
    <location>
        <begin position="225"/>
        <end position="248"/>
    </location>
</feature>
<reference evidence="3 4" key="1">
    <citation type="submission" date="2019-07" db="EMBL/GenBank/DDBJ databases">
        <title>Genomic Encyclopedia of Archaeal and Bacterial Type Strains, Phase II (KMG-II): from individual species to whole genera.</title>
        <authorList>
            <person name="Goeker M."/>
        </authorList>
    </citation>
    <scope>NUCLEOTIDE SEQUENCE [LARGE SCALE GENOMIC DNA]</scope>
    <source>
        <strain evidence="3 4">DSM 46842</strain>
    </source>
</reference>
<dbReference type="RefSeq" id="WP_208092491.1">
    <property type="nucleotide sequence ID" value="NZ_VNHW01000005.1"/>
</dbReference>
<evidence type="ECO:0000313" key="3">
    <source>
        <dbReference type="EMBL" id="TYP87915.1"/>
    </source>
</evidence>
<keyword evidence="2" id="KW-0472">Membrane</keyword>
<feature type="transmembrane region" description="Helical" evidence="2">
    <location>
        <begin position="118"/>
        <end position="137"/>
    </location>
</feature>
<organism evidence="3 4">
    <name type="scientific">Blastococcus xanthinilyticus</name>
    <dbReference type="NCBI Taxonomy" id="1564164"/>
    <lineage>
        <taxon>Bacteria</taxon>
        <taxon>Bacillati</taxon>
        <taxon>Actinomycetota</taxon>
        <taxon>Actinomycetes</taxon>
        <taxon>Geodermatophilales</taxon>
        <taxon>Geodermatophilaceae</taxon>
        <taxon>Blastococcus</taxon>
    </lineage>
</organism>
<keyword evidence="2" id="KW-0812">Transmembrane</keyword>
<dbReference type="EMBL" id="VNHW01000005">
    <property type="protein sequence ID" value="TYP87915.1"/>
    <property type="molecule type" value="Genomic_DNA"/>
</dbReference>
<feature type="transmembrane region" description="Helical" evidence="2">
    <location>
        <begin position="170"/>
        <end position="192"/>
    </location>
</feature>
<feature type="compositionally biased region" description="Pro residues" evidence="1">
    <location>
        <begin position="23"/>
        <end position="42"/>
    </location>
</feature>
<sequence>MTAGQDDQHGEQGRPEGQGGQPPGWPPPQQGQPPYGQQPPPYGQQQPPYGQQPPPYGQQQPPYGQQPPPYGQQQPPHGQQQPPHGQQPYGYAPAPSSPGWGPDAPAPMERPLTVRAGIGALLAALVLSAVATAALLLNWQEFLDWTLAEAGNDLGATEIEGLDADAVAELTLQLGIAISIVILLLQLLFIWFAWNGRNWARIVLWVLGGITLLSTPFAGTSGGPLPFVTTLTWFQIVLTAVGVVLLALKPSNDWYRFRKWQRSTGQG</sequence>
<proteinExistence type="predicted"/>
<feature type="region of interest" description="Disordered" evidence="1">
    <location>
        <begin position="1"/>
        <end position="108"/>
    </location>
</feature>
<feature type="transmembrane region" description="Helical" evidence="2">
    <location>
        <begin position="199"/>
        <end position="219"/>
    </location>
</feature>
<dbReference type="Proteomes" id="UP000322499">
    <property type="component" value="Unassembled WGS sequence"/>
</dbReference>
<evidence type="ECO:0000256" key="1">
    <source>
        <dbReference type="SAM" id="MobiDB-lite"/>
    </source>
</evidence>
<feature type="compositionally biased region" description="Basic and acidic residues" evidence="1">
    <location>
        <begin position="1"/>
        <end position="14"/>
    </location>
</feature>
<name>A0A5S5CWD7_9ACTN</name>
<comment type="caution">
    <text evidence="3">The sequence shown here is derived from an EMBL/GenBank/DDBJ whole genome shotgun (WGS) entry which is preliminary data.</text>
</comment>
<keyword evidence="2" id="KW-1133">Transmembrane helix</keyword>
<evidence type="ECO:0000313" key="4">
    <source>
        <dbReference type="Proteomes" id="UP000322499"/>
    </source>
</evidence>
<gene>
    <name evidence="3" type="ORF">BD833_10589</name>
</gene>
<feature type="compositionally biased region" description="Low complexity" evidence="1">
    <location>
        <begin position="71"/>
        <end position="91"/>
    </location>
</feature>